<name>A0A1B4XWX7_9CAUD</name>
<protein>
    <submittedName>
        <fullName evidence="1">Uncharacterized protein</fullName>
    </submittedName>
</protein>
<dbReference type="EMBL" id="LC168164">
    <property type="protein sequence ID" value="BAV39298.1"/>
    <property type="molecule type" value="Genomic_DNA"/>
</dbReference>
<keyword evidence="2" id="KW-1185">Reference proteome</keyword>
<dbReference type="Proteomes" id="UP000224877">
    <property type="component" value="Segment"/>
</dbReference>
<reference evidence="1 2" key="1">
    <citation type="submission" date="2016-07" db="EMBL/GenBank/DDBJ databases">
        <title>Characterization of three bacteriophages infecting bacteria isolated from shrimp culture pond water.</title>
        <authorList>
            <person name="Khoa H.V."/>
        </authorList>
    </citation>
    <scope>NUCLEOTIDE SEQUENCE [LARGE SCALE GENOMIC DNA]</scope>
</reference>
<gene>
    <name evidence="1" type="ORF">BPT24_172</name>
</gene>
<organism evidence="1 2">
    <name type="scientific">Tenacibaculum phage pT24</name>
    <dbReference type="NCBI Taxonomy" id="1880590"/>
    <lineage>
        <taxon>Viruses</taxon>
        <taxon>Duplodnaviria</taxon>
        <taxon>Heunggongvirae</taxon>
        <taxon>Uroviricota</taxon>
        <taxon>Caudoviricetes</taxon>
        <taxon>Kungbxnavirus</taxon>
        <taxon>Kungbxnavirus pT24</taxon>
    </lineage>
</organism>
<evidence type="ECO:0000313" key="2">
    <source>
        <dbReference type="Proteomes" id="UP000224877"/>
    </source>
</evidence>
<sequence>MKTILEYFDPILTDMVFESAKHKLTSSDLMNVILQDYIEHVFSLYGLSPSVRVMVTRLKNGYRGYVDMAKVTESDKTKLLIKVNKDLGINALMKIIAHEATHARQIQNNQLWYTEEGIMWKGEQYISMGDFQKINRTMAKNKKALETYLNFPWEIEATGNEKNVVNDYMESQRFKDLKNNNPDNWVLDNLY</sequence>
<accession>A0A1B4XWX7</accession>
<evidence type="ECO:0000313" key="1">
    <source>
        <dbReference type="EMBL" id="BAV39298.1"/>
    </source>
</evidence>
<proteinExistence type="predicted"/>